<dbReference type="OrthoDB" id="428159at2759"/>
<comment type="caution">
    <text evidence="8">The sequence shown here is derived from an EMBL/GenBank/DDBJ whole genome shotgun (WGS) entry which is preliminary data.</text>
</comment>
<dbReference type="Pfam" id="PF25033">
    <property type="entry name" value="VPS13_M"/>
    <property type="match status" value="1"/>
</dbReference>
<dbReference type="InterPro" id="IPR056748">
    <property type="entry name" value="VPS13-like_C"/>
</dbReference>
<evidence type="ECO:0000256" key="1">
    <source>
        <dbReference type="ARBA" id="ARBA00006545"/>
    </source>
</evidence>
<evidence type="ECO:0000313" key="9">
    <source>
        <dbReference type="Proteomes" id="UP000478052"/>
    </source>
</evidence>
<evidence type="ECO:0000259" key="6">
    <source>
        <dbReference type="Pfam" id="PF25036"/>
    </source>
</evidence>
<dbReference type="GO" id="GO:0006623">
    <property type="term" value="P:protein targeting to vacuole"/>
    <property type="evidence" value="ECO:0007669"/>
    <property type="project" value="TreeGrafter"/>
</dbReference>
<dbReference type="InterPro" id="IPR026854">
    <property type="entry name" value="VPS13_N"/>
</dbReference>
<evidence type="ECO:0000259" key="4">
    <source>
        <dbReference type="Pfam" id="PF12624"/>
    </source>
</evidence>
<dbReference type="PANTHER" id="PTHR16166">
    <property type="entry name" value="VACUOLAR PROTEIN SORTING-ASSOCIATED PROTEIN VPS13"/>
    <property type="match status" value="1"/>
</dbReference>
<protein>
    <recommendedName>
        <fullName evidence="10">Vacuolar protein sorting-associated protein 13A-like</fullName>
    </recommendedName>
</protein>
<dbReference type="GO" id="GO:0045053">
    <property type="term" value="P:protein retention in Golgi apparatus"/>
    <property type="evidence" value="ECO:0007669"/>
    <property type="project" value="TreeGrafter"/>
</dbReference>
<keyword evidence="3" id="KW-0445">Lipid transport</keyword>
<dbReference type="Pfam" id="PF12624">
    <property type="entry name" value="VPS13_N"/>
    <property type="match status" value="1"/>
</dbReference>
<feature type="domain" description="VPS13-like middle region" evidence="5">
    <location>
        <begin position="1082"/>
        <end position="1851"/>
    </location>
</feature>
<dbReference type="Pfam" id="PF25037">
    <property type="entry name" value="VPS13_C"/>
    <property type="match status" value="1"/>
</dbReference>
<gene>
    <name evidence="8" type="ORF">FWK35_00001221</name>
</gene>
<dbReference type="Pfam" id="PF25036">
    <property type="entry name" value="VPS13_VAB"/>
    <property type="match status" value="1"/>
</dbReference>
<evidence type="ECO:0000259" key="7">
    <source>
        <dbReference type="Pfam" id="PF25037"/>
    </source>
</evidence>
<organism evidence="8 9">
    <name type="scientific">Aphis craccivora</name>
    <name type="common">Cowpea aphid</name>
    <dbReference type="NCBI Taxonomy" id="307492"/>
    <lineage>
        <taxon>Eukaryota</taxon>
        <taxon>Metazoa</taxon>
        <taxon>Ecdysozoa</taxon>
        <taxon>Arthropoda</taxon>
        <taxon>Hexapoda</taxon>
        <taxon>Insecta</taxon>
        <taxon>Pterygota</taxon>
        <taxon>Neoptera</taxon>
        <taxon>Paraneoptera</taxon>
        <taxon>Hemiptera</taxon>
        <taxon>Sternorrhyncha</taxon>
        <taxon>Aphidomorpha</taxon>
        <taxon>Aphidoidea</taxon>
        <taxon>Aphididae</taxon>
        <taxon>Aphidini</taxon>
        <taxon>Aphis</taxon>
        <taxon>Aphis</taxon>
    </lineage>
</organism>
<evidence type="ECO:0008006" key="10">
    <source>
        <dbReference type="Google" id="ProtNLM"/>
    </source>
</evidence>
<name>A0A6G0ZC12_APHCR</name>
<accession>A0A6G0ZC12</accession>
<reference evidence="8 9" key="1">
    <citation type="submission" date="2019-08" db="EMBL/GenBank/DDBJ databases">
        <title>Whole genome of Aphis craccivora.</title>
        <authorList>
            <person name="Voronova N.V."/>
            <person name="Shulinski R.S."/>
            <person name="Bandarenka Y.V."/>
            <person name="Zhorov D.G."/>
            <person name="Warner D."/>
        </authorList>
    </citation>
    <scope>NUCLEOTIDE SEQUENCE [LARGE SCALE GENOMIC DNA]</scope>
    <source>
        <strain evidence="8">180601</strain>
        <tissue evidence="8">Whole Body</tissue>
    </source>
</reference>
<proteinExistence type="inferred from homology"/>
<sequence length="3352" mass="385031">MFEGIVASLLNRYLGKYIEDLDLENLNVGIFGGNVFLSNLKLKTEALYEFGLPIEVKAGSIGKFNVNIPWNGLSSQPVVIKIEEIFIVAGQVIDREWDTELEKRLARAAKKRILESIDNLSIFGNGSMENGGFLETLITTVMNNLQIYIRGVHIRFEDSVTNKDSPRALGLCIQSISLETTNSKWKPILSQQHGQTSVYQIVKIDSASFYCNTMCSTLLYTNKTMVSDWQDIMRSGLNNFNMNEEPLEFILKPVVLKIKIIVNKSNEVRVPKLLVDFVLQDAAVQMSRKQFVALMETSEFMKLAEINRLYRDVRPNTDLKDNKSLWIYAYKCVVRQRVTLLWNKIKKHRKNYKSYINVFKKVLVNPNDTELKIDLQMLEDELDIFNLVLAREHAKIELCEENPESVTIQESQPKWWGPINAKPRYRLCLTSDKSKTFWNLLSQSEKDRLNDLLYKTGGSETPKHDKPKQYIEHKINLTIANCLVSLISGSNELMVITIGHLMSSLETRPSAKAYKISMRIESINVEASVEYSLVPIIDTCAMRGNSSKYFLSIDFEKNPLNSEADYGLNITSESMEVVYHEFAISALLSFFYYNQKINIESTIEKFSQIISKKCVKLFNSKRPESKFRKILLNIDLQLPYVVIPEFGSIQKGENIMVIDFGGFKIKSDLQPETICLDDVTQMEMEEKLYDRYHIDIDGFQLIFCNSENDWRSLKNQMDSSLHLLGKTVTQIVISNSIRPEYKQLAKRKINISVQSVRFNLSDQKVNSISDFIENTPIPTNHVSSATLKKRYSDDDEVYALDMINLHQNMDELQELKSTLALYQKFKGISTRSTEERAEVKKAFKAVDKRQSYMNLKLFKSIVSSEISDEELAELWARTVDLPGFDDNVSPNNTITSLFRCVMGEISINFHYSNDKIENSFLNLTFKRFCCDLAIMEYGPAVQMSIGSIILSDLQHACKSGEFVQLFSITSNCLVQESINLLYRKVKADCPDFKSHFHSVEKSLVLDLNQLSFVFHRTAFITFYKYLQYITQKFYKRNIFSSLTIENIQNYVNNCFSNHDPPVPQGATKFSYSARISNCNILICDTGLEFLDVKIGGLESDCTFKANDRMVFRFYVMNMSIDDLSEITLYPKILYTDEDKFMEFKYVRHNPRLYKTNIEAQKDDVKSDGTIKLYIGQVHITVLCSILLDFQYFIEPIISEELVDFGRRLRKVLFPFTPDFRNGWKSKIHLSICLHLPIILFPQNCTSPNVILCSLGDLTVENFFKEQLKKDYDNLDIVDNILVNWDAINVSRAIMTLDGTIITQEPMVEPFGIRLNIKRNTTSKLLYWMNGGIDNVLINLGQKDFATFLQVWADNFEYGHCIDEIFRMMMPHISGILEDQDLKKIQVFFNHETSIHEIDFKFSIDSVQIALFANSDEILSSPIRDINHSLCRFDLDEINIKIDMFSDDRIVLNTTVQRCLLEDTRRHNKSEKMIFEPIGPLDSSNEVHISVSTPPLFDLSFEKTYSGDRTIHIHLDKTRLNVSVPFVMELTQFVFDSLPINRKNTDGILVSPMVNIDGHRKYRDEKPSIERKQLNIEKQSALTISVRFGRPEIAVLLPGIEELDIRDQVLLCRTEFLLDYSRHPGHEERLVCSLSNFHILAASKKRRAEKMVLHPCDIEFSRTLKSGDHDTIEILIRFSPLNVHLSTSTVHIILNVIEFIELNYDDHFDFGGSPYWEFKNDDLWTPKTIVPNGYIPNKSVSKRTLFSFFQSKFSDTMDVKSENLELYIQDINVSLEIEELDLEDIPMIILKSSLKVQVKDWSDQFHLNGILNLKASYYNCNLSVWEPFIEPWNITLKGFLGKFNLKHIDLGEMIQSSHQSIAEGESESSDDESEAEMKFIRKTVKSRETSVEKWYSDDSDSDQETGVMDKLAKAVTHLISDEFSDDDLTNSDSSDESVVDHDSRNIIQDRLLKKKISESSDSGLEHDSEELETSTYLIIETERLEVSFTPANISVIDTLIKSLYNPKTDDCDSTESFVLVNDLAVRSIVMLYQKTEKGLEKILEAIDGSRTSSISRQSMSNDCTFVNNLTQKQNYDNIDDNSSEMMYKKITDYQLNIKVEGFDDLIVVCPKRTCNKLHALSPIKNDTRYWIMLSVVSKKLSHIITIRSPLTLKNDTSYPLMIHYNHTEATDTFEMDSGVVEESDNPFESICTLAILEAGSVFNVPIALAYHSKLFLSPANLQNYLVSDSGVWWPDLSVDTSCAKELVCATSKADDQPNFSVRVVCEEGEPVFNRASRSVPNYTLRVVPPVVIHNFLPFAIEFSFPNFKHHIEASEKIDVYMLNITHKVLKTDLIVPSYLGISWSGSFSLRKDMNEKTVNMSTEHDTDGGNKHLKIAIKITNEDSCRIFIHSPYWIVNKTGLPLQLRGSRSDIVYESHTEEPILFSYKSLKKRYIKLRAYHSNWSSAFSMDTVYCPGLVICKDKERQKKYRILMKPVLSHLCPHLTTIVTFLPNFSVVNCSSRSLRFMEDNQEADLWTDILQGQTLPFWPETDSMRMFVKFRDSKSGSQHFSITKEQQTVLRMDKGRALVVKITGGGENPFLISFHKFRQNDAPVRVDNMCDEIILKVHQKNLGQVTLLRPNQSILYTWDDPTEERVLYWNVYSNKSKGFVAKYEKEGFGQEIISFCQIKPPETPNNNLNLMKFIINQPLEPTDTSDTEISDSDEQHSKLTKTKKAKVVIYWVSYIDVSGQRVLLFTQDEKAASAARKNIENNKSSIDIIVSMEGLGLSLSTSHGVHTEEIAYVSLTDSASEWMVRVGNVWKPFTVELACWLEDMWKNDNKKAHLKDYIHVDFDKMQMIKPFFGQLSRSYNPAARGRCKMTSKTTTMSLKIHRIQLDNQLSNCTFKTALYQTSACKTSCVKSFLEIAYTKTSVSNNLDVYKYFNINLQDFTVQLDRTFVVSMHKTLSPFLAIFDRPLDARFRQDVSSLHAPNIPPGRKSGKVFVEYFYCSPFNVQLSFSAKVPELSLLKSSNSFATDALLYILDGHSNRLSDIKAVNLNVNSLSRKGLYKDSFNSMFSYGLKYYARQLLKQCHVSIFNLDVLENIYESDEIQIEKLNLDEHLGPFLCEIQEGSFTSIESEEKWNFEEPLPERMISAHKGTEMSVLLSMSGAIQRPHIGGEDDSAAESFFRGPGRNLLAVLSKSNVSDKVSMAYDGVKRIIESGEDVVMRARIPRYVNPMGMKSYSMYEAVGLHLFKMLSRSLSNDGYWAHVSFLPEGKKVLLITLRRVILVEKYRTKGPWEIEWSIYIDNIIDVPTIEENKLIFKVRQDEHHSSYFFRGDEKCIEYNDKTTLKWIKNKIQQVMVLGYEDKPLNS</sequence>
<dbReference type="InterPro" id="IPR026847">
    <property type="entry name" value="VPS13"/>
</dbReference>
<feature type="domain" description="Vacuolar protein sorting-associated protein 13 VPS13 adaptor binding" evidence="6">
    <location>
        <begin position="2093"/>
        <end position="2633"/>
    </location>
</feature>
<dbReference type="GO" id="GO:0006869">
    <property type="term" value="P:lipid transport"/>
    <property type="evidence" value="ECO:0007669"/>
    <property type="project" value="UniProtKB-KW"/>
</dbReference>
<evidence type="ECO:0000313" key="8">
    <source>
        <dbReference type="EMBL" id="KAF0768368.1"/>
    </source>
</evidence>
<dbReference type="InterPro" id="IPR056747">
    <property type="entry name" value="VPS13-like_M"/>
</dbReference>
<dbReference type="EMBL" id="VUJU01000783">
    <property type="protein sequence ID" value="KAF0768368.1"/>
    <property type="molecule type" value="Genomic_DNA"/>
</dbReference>
<evidence type="ECO:0000259" key="5">
    <source>
        <dbReference type="Pfam" id="PF25033"/>
    </source>
</evidence>
<comment type="similarity">
    <text evidence="1">Belongs to the VPS13 family.</text>
</comment>
<dbReference type="InterPro" id="IPR009543">
    <property type="entry name" value="VPS13_VAB"/>
</dbReference>
<evidence type="ECO:0000256" key="2">
    <source>
        <dbReference type="ARBA" id="ARBA00022448"/>
    </source>
</evidence>
<keyword evidence="2" id="KW-0813">Transport</keyword>
<evidence type="ECO:0000256" key="3">
    <source>
        <dbReference type="ARBA" id="ARBA00023055"/>
    </source>
</evidence>
<feature type="domain" description="Intermembrane lipid transfer protein VPS13-like C-terminal" evidence="7">
    <location>
        <begin position="3209"/>
        <end position="3311"/>
    </location>
</feature>
<feature type="domain" description="Chorein N-terminal" evidence="4">
    <location>
        <begin position="1"/>
        <end position="1035"/>
    </location>
</feature>
<dbReference type="PANTHER" id="PTHR16166:SF93">
    <property type="entry name" value="INTERMEMBRANE LIPID TRANSFER PROTEIN VPS13"/>
    <property type="match status" value="1"/>
</dbReference>
<dbReference type="Proteomes" id="UP000478052">
    <property type="component" value="Unassembled WGS sequence"/>
</dbReference>
<keyword evidence="9" id="KW-1185">Reference proteome</keyword>